<organism evidence="2 3">
    <name type="scientific">Gossypium arboreum</name>
    <name type="common">Tree cotton</name>
    <name type="synonym">Gossypium nanking</name>
    <dbReference type="NCBI Taxonomy" id="29729"/>
    <lineage>
        <taxon>Eukaryota</taxon>
        <taxon>Viridiplantae</taxon>
        <taxon>Streptophyta</taxon>
        <taxon>Embryophyta</taxon>
        <taxon>Tracheophyta</taxon>
        <taxon>Spermatophyta</taxon>
        <taxon>Magnoliopsida</taxon>
        <taxon>eudicotyledons</taxon>
        <taxon>Gunneridae</taxon>
        <taxon>Pentapetalae</taxon>
        <taxon>rosids</taxon>
        <taxon>malvids</taxon>
        <taxon>Malvales</taxon>
        <taxon>Malvaceae</taxon>
        <taxon>Malvoideae</taxon>
        <taxon>Gossypium</taxon>
    </lineage>
</organism>
<name>A0ABR0QJU7_GOSAR</name>
<dbReference type="InterPro" id="IPR036397">
    <property type="entry name" value="RNaseH_sf"/>
</dbReference>
<accession>A0ABR0QJU7</accession>
<dbReference type="InterPro" id="IPR053151">
    <property type="entry name" value="RNase_H-like"/>
</dbReference>
<gene>
    <name evidence="2" type="ORF">PVK06_007917</name>
</gene>
<evidence type="ECO:0000313" key="2">
    <source>
        <dbReference type="EMBL" id="KAK5839152.1"/>
    </source>
</evidence>
<dbReference type="CDD" id="cd06222">
    <property type="entry name" value="RNase_H_like"/>
    <property type="match status" value="1"/>
</dbReference>
<dbReference type="PANTHER" id="PTHR47723">
    <property type="entry name" value="OS05G0353850 PROTEIN"/>
    <property type="match status" value="1"/>
</dbReference>
<comment type="caution">
    <text evidence="2">The sequence shown here is derived from an EMBL/GenBank/DDBJ whole genome shotgun (WGS) entry which is preliminary data.</text>
</comment>
<feature type="domain" description="RNase H type-1" evidence="1">
    <location>
        <begin position="16"/>
        <end position="121"/>
    </location>
</feature>
<dbReference type="InterPro" id="IPR044730">
    <property type="entry name" value="RNase_H-like_dom_plant"/>
</dbReference>
<dbReference type="Proteomes" id="UP001358586">
    <property type="component" value="Chromosome 3"/>
</dbReference>
<dbReference type="Gene3D" id="3.30.420.10">
    <property type="entry name" value="Ribonuclease H-like superfamily/Ribonuclease H"/>
    <property type="match status" value="1"/>
</dbReference>
<dbReference type="Pfam" id="PF13456">
    <property type="entry name" value="RVT_3"/>
    <property type="match status" value="1"/>
</dbReference>
<dbReference type="InterPro" id="IPR002156">
    <property type="entry name" value="RNaseH_domain"/>
</dbReference>
<dbReference type="PANTHER" id="PTHR47723:SF19">
    <property type="entry name" value="POLYNUCLEOTIDYL TRANSFERASE, RIBONUCLEASE H-LIKE SUPERFAMILY PROTEIN"/>
    <property type="match status" value="1"/>
</dbReference>
<dbReference type="EMBL" id="JARKNE010000003">
    <property type="protein sequence ID" value="KAK5839152.1"/>
    <property type="molecule type" value="Genomic_DNA"/>
</dbReference>
<proteinExistence type="predicted"/>
<sequence>MSMLLCIKGGPGWALFITRDSDGFVLRGRGMFKVKVVNSEWAELEALIEGISFARNLNLNKVNFEMDCTTIVNRVRKARADITIFGHQIKKVQNMSVSFSAFDIRWINRYCKKVVDFLCNWSLKYCYNLDFDMDYS</sequence>
<evidence type="ECO:0000313" key="3">
    <source>
        <dbReference type="Proteomes" id="UP001358586"/>
    </source>
</evidence>
<evidence type="ECO:0000259" key="1">
    <source>
        <dbReference type="Pfam" id="PF13456"/>
    </source>
</evidence>
<dbReference type="InterPro" id="IPR012337">
    <property type="entry name" value="RNaseH-like_sf"/>
</dbReference>
<protein>
    <recommendedName>
        <fullName evidence="1">RNase H type-1 domain-containing protein</fullName>
    </recommendedName>
</protein>
<reference evidence="2 3" key="1">
    <citation type="submission" date="2023-03" db="EMBL/GenBank/DDBJ databases">
        <title>WGS of Gossypium arboreum.</title>
        <authorList>
            <person name="Yu D."/>
        </authorList>
    </citation>
    <scope>NUCLEOTIDE SEQUENCE [LARGE SCALE GENOMIC DNA]</scope>
    <source>
        <tissue evidence="2">Leaf</tissue>
    </source>
</reference>
<dbReference type="SUPFAM" id="SSF53098">
    <property type="entry name" value="Ribonuclease H-like"/>
    <property type="match status" value="1"/>
</dbReference>
<keyword evidence="3" id="KW-1185">Reference proteome</keyword>